<dbReference type="EMBL" id="KZ825205">
    <property type="protein sequence ID" value="PYI14695.1"/>
    <property type="molecule type" value="Genomic_DNA"/>
</dbReference>
<dbReference type="PANTHER" id="PTHR12652:SF23">
    <property type="entry name" value="MICROBODY (PEROXISOME) PROLIFERATION PROTEIN PEROXIN 11B (EUROFUNG)"/>
    <property type="match status" value="1"/>
</dbReference>
<feature type="compositionally biased region" description="Low complexity" evidence="5">
    <location>
        <begin position="192"/>
        <end position="202"/>
    </location>
</feature>
<evidence type="ECO:0000256" key="3">
    <source>
        <dbReference type="ARBA" id="ARBA00023140"/>
    </source>
</evidence>
<evidence type="ECO:0000313" key="7">
    <source>
        <dbReference type="Proteomes" id="UP000249829"/>
    </source>
</evidence>
<name>A0A2V5GTN9_ASPV1</name>
<feature type="region of interest" description="Disordered" evidence="5">
    <location>
        <begin position="173"/>
        <end position="202"/>
    </location>
</feature>
<proteinExistence type="predicted"/>
<gene>
    <name evidence="6" type="ORF">BO99DRAFT_449406</name>
</gene>
<dbReference type="Pfam" id="PF05648">
    <property type="entry name" value="PEX11"/>
    <property type="match status" value="1"/>
</dbReference>
<reference evidence="6 7" key="1">
    <citation type="submission" date="2018-02" db="EMBL/GenBank/DDBJ databases">
        <title>The genomes of Aspergillus section Nigri reveals drivers in fungal speciation.</title>
        <authorList>
            <consortium name="DOE Joint Genome Institute"/>
            <person name="Vesth T.C."/>
            <person name="Nybo J."/>
            <person name="Theobald S."/>
            <person name="Brandl J."/>
            <person name="Frisvad J.C."/>
            <person name="Nielsen K.F."/>
            <person name="Lyhne E.K."/>
            <person name="Kogle M.E."/>
            <person name="Kuo A."/>
            <person name="Riley R."/>
            <person name="Clum A."/>
            <person name="Nolan M."/>
            <person name="Lipzen A."/>
            <person name="Salamov A."/>
            <person name="Henrissat B."/>
            <person name="Wiebenga A."/>
            <person name="De vries R.P."/>
            <person name="Grigoriev I.V."/>
            <person name="Mortensen U.H."/>
            <person name="Andersen M.R."/>
            <person name="Baker S.E."/>
        </authorList>
    </citation>
    <scope>NUCLEOTIDE SEQUENCE [LARGE SCALE GENOMIC DNA]</scope>
    <source>
        <strain evidence="6 7">CBS 115571</strain>
    </source>
</reference>
<evidence type="ECO:0008006" key="8">
    <source>
        <dbReference type="Google" id="ProtNLM"/>
    </source>
</evidence>
<evidence type="ECO:0000313" key="6">
    <source>
        <dbReference type="EMBL" id="PYI14695.1"/>
    </source>
</evidence>
<keyword evidence="2" id="KW-0472">Membrane</keyword>
<dbReference type="InterPro" id="IPR008733">
    <property type="entry name" value="PEX11"/>
</dbReference>
<dbReference type="Proteomes" id="UP000249829">
    <property type="component" value="Unassembled WGS sequence"/>
</dbReference>
<dbReference type="AlphaFoldDB" id="A0A2V5GTN9"/>
<evidence type="ECO:0000256" key="1">
    <source>
        <dbReference type="ARBA" id="ARBA00022593"/>
    </source>
</evidence>
<protein>
    <recommendedName>
        <fullName evidence="8">Peroxisomal biogenesis factor 11</fullName>
    </recommendedName>
</protein>
<keyword evidence="3" id="KW-0576">Peroxisome</keyword>
<organism evidence="6 7">
    <name type="scientific">Aspergillus violaceofuscus (strain CBS 115571)</name>
    <dbReference type="NCBI Taxonomy" id="1450538"/>
    <lineage>
        <taxon>Eukaryota</taxon>
        <taxon>Fungi</taxon>
        <taxon>Dikarya</taxon>
        <taxon>Ascomycota</taxon>
        <taxon>Pezizomycotina</taxon>
        <taxon>Eurotiomycetes</taxon>
        <taxon>Eurotiomycetidae</taxon>
        <taxon>Eurotiales</taxon>
        <taxon>Aspergillaceae</taxon>
        <taxon>Aspergillus</taxon>
    </lineage>
</organism>
<keyword evidence="7" id="KW-1185">Reference proteome</keyword>
<comment type="subcellular location">
    <subcellularLocation>
        <location evidence="4">Peroxisome membrane</location>
    </subcellularLocation>
</comment>
<keyword evidence="1" id="KW-0962">Peroxisome biogenesis</keyword>
<accession>A0A2V5GTN9</accession>
<dbReference type="GO" id="GO:0016559">
    <property type="term" value="P:peroxisome fission"/>
    <property type="evidence" value="ECO:0007669"/>
    <property type="project" value="InterPro"/>
</dbReference>
<dbReference type="PANTHER" id="PTHR12652">
    <property type="entry name" value="PEROXISOMAL BIOGENESIS FACTOR 11"/>
    <property type="match status" value="1"/>
</dbReference>
<sequence>MLDRLSRFYRLNTGYEKTLRLIQAICLVALEIGSLDSITTKRVSAAKSQLALIRRCIRFWNFLDCFNRVSALLGQDAPNPRKKNHPTTTTTTATTSPTGFLWLLEVAKWSCFGVYFLLEDLTLLHVAEIYPVPWAKTVTVEAFKFWYYALALSLFGAVWEWCVGGAGSGVKGVRKGRRGAAGAGAGKEKGRAGAAASWSGGG</sequence>
<evidence type="ECO:0000256" key="2">
    <source>
        <dbReference type="ARBA" id="ARBA00023136"/>
    </source>
</evidence>
<evidence type="ECO:0000256" key="4">
    <source>
        <dbReference type="ARBA" id="ARBA00046271"/>
    </source>
</evidence>
<dbReference type="GO" id="GO:0005778">
    <property type="term" value="C:peroxisomal membrane"/>
    <property type="evidence" value="ECO:0007669"/>
    <property type="project" value="UniProtKB-SubCell"/>
</dbReference>
<evidence type="ECO:0000256" key="5">
    <source>
        <dbReference type="SAM" id="MobiDB-lite"/>
    </source>
</evidence>